<dbReference type="InterPro" id="IPR036236">
    <property type="entry name" value="Znf_C2H2_sf"/>
</dbReference>
<name>A0A1J1HU63_9DIPT</name>
<reference evidence="5 6" key="1">
    <citation type="submission" date="2015-04" db="EMBL/GenBank/DDBJ databases">
        <authorList>
            <person name="Syromyatnikov M.Y."/>
            <person name="Popov V.N."/>
        </authorList>
    </citation>
    <scope>NUCLEOTIDE SEQUENCE [LARGE SCALE GENOMIC DNA]</scope>
</reference>
<evidence type="ECO:0000313" key="6">
    <source>
        <dbReference type="Proteomes" id="UP000183832"/>
    </source>
</evidence>
<dbReference type="InterPro" id="IPR051591">
    <property type="entry name" value="UPF0224_FAM112_RNA_Proc"/>
</dbReference>
<keyword evidence="3" id="KW-0862">Zinc</keyword>
<dbReference type="Proteomes" id="UP000183832">
    <property type="component" value="Unassembled WGS sequence"/>
</dbReference>
<organism evidence="5 6">
    <name type="scientific">Clunio marinus</name>
    <dbReference type="NCBI Taxonomy" id="568069"/>
    <lineage>
        <taxon>Eukaryota</taxon>
        <taxon>Metazoa</taxon>
        <taxon>Ecdysozoa</taxon>
        <taxon>Arthropoda</taxon>
        <taxon>Hexapoda</taxon>
        <taxon>Insecta</taxon>
        <taxon>Pterygota</taxon>
        <taxon>Neoptera</taxon>
        <taxon>Endopterygota</taxon>
        <taxon>Diptera</taxon>
        <taxon>Nematocera</taxon>
        <taxon>Chironomoidea</taxon>
        <taxon>Chironomidae</taxon>
        <taxon>Clunio</taxon>
    </lineage>
</organism>
<dbReference type="OrthoDB" id="5839404at2759"/>
<dbReference type="SUPFAM" id="SSF57667">
    <property type="entry name" value="beta-beta-alpha zinc fingers"/>
    <property type="match status" value="1"/>
</dbReference>
<dbReference type="GO" id="GO:0008270">
    <property type="term" value="F:zinc ion binding"/>
    <property type="evidence" value="ECO:0007669"/>
    <property type="project" value="UniProtKB-KW"/>
</dbReference>
<accession>A0A1J1HU63</accession>
<dbReference type="EMBL" id="CVRI01000020">
    <property type="protein sequence ID" value="CRK90908.1"/>
    <property type="molecule type" value="Genomic_DNA"/>
</dbReference>
<evidence type="ECO:0000256" key="2">
    <source>
        <dbReference type="ARBA" id="ARBA00022771"/>
    </source>
</evidence>
<dbReference type="InterPro" id="IPR022776">
    <property type="entry name" value="TRM13/UPF0224_CHHC_Znf_dom"/>
</dbReference>
<keyword evidence="2" id="KW-0863">Zinc-finger</keyword>
<keyword evidence="1" id="KW-0479">Metal-binding</keyword>
<keyword evidence="6" id="KW-1185">Reference proteome</keyword>
<dbReference type="PANTHER" id="PTHR21402:SF5">
    <property type="entry name" value="GAMETOCYTE SPECIFIC FACTOR 1"/>
    <property type="match status" value="1"/>
</dbReference>
<dbReference type="PROSITE" id="PS51800">
    <property type="entry name" value="ZF_CHHC_U11_48K"/>
    <property type="match status" value="1"/>
</dbReference>
<evidence type="ECO:0000313" key="5">
    <source>
        <dbReference type="EMBL" id="CRK90908.1"/>
    </source>
</evidence>
<feature type="domain" description="CHHC U11-48K-type" evidence="4">
    <location>
        <begin position="15"/>
        <end position="42"/>
    </location>
</feature>
<proteinExistence type="predicted"/>
<evidence type="ECO:0000259" key="4">
    <source>
        <dbReference type="PROSITE" id="PS51800"/>
    </source>
</evidence>
<dbReference type="AlphaFoldDB" id="A0A1J1HU63"/>
<protein>
    <submittedName>
        <fullName evidence="5">CLUMA_CG004597, isoform A</fullName>
    </submittedName>
</protein>
<dbReference type="Pfam" id="PF05253">
    <property type="entry name" value="zf-U11-48K"/>
    <property type="match status" value="1"/>
</dbReference>
<dbReference type="PANTHER" id="PTHR21402">
    <property type="entry name" value="GAMETOCYTE SPECIFIC FACTOR 1-RELATED"/>
    <property type="match status" value="1"/>
</dbReference>
<evidence type="ECO:0000256" key="1">
    <source>
        <dbReference type="ARBA" id="ARBA00022723"/>
    </source>
</evidence>
<gene>
    <name evidence="5" type="ORF">CLUMA_CG004597</name>
</gene>
<sequence length="170" mass="19878">MSQISYESLPEYEKLATCPFNRAHQVVQHRMHIHIIKCRRSHSTAGTKECNYNVTHIFPINEIAEHEANCPDRVNLELLLMKSKNAEKIEISSYSEKKTSETDDDDMWDLSIDHPSYNPKKHALNSNVLINIQHGTPSQMKAWRKKEKIRLQNIRMKVAQDEDFDFNDSK</sequence>
<evidence type="ECO:0000256" key="3">
    <source>
        <dbReference type="ARBA" id="ARBA00022833"/>
    </source>
</evidence>